<feature type="transmembrane region" description="Helical" evidence="6">
    <location>
        <begin position="99"/>
        <end position="121"/>
    </location>
</feature>
<dbReference type="PANTHER" id="PTHR30250">
    <property type="entry name" value="PST FAMILY PREDICTED COLANIC ACID TRANSPORTER"/>
    <property type="match status" value="1"/>
</dbReference>
<dbReference type="InterPro" id="IPR002797">
    <property type="entry name" value="Polysacc_synth"/>
</dbReference>
<feature type="transmembrane region" description="Helical" evidence="6">
    <location>
        <begin position="60"/>
        <end position="79"/>
    </location>
</feature>
<keyword evidence="8" id="KW-1185">Reference proteome</keyword>
<feature type="transmembrane region" description="Helical" evidence="6">
    <location>
        <begin position="133"/>
        <end position="152"/>
    </location>
</feature>
<dbReference type="Proteomes" id="UP000322699">
    <property type="component" value="Unassembled WGS sequence"/>
</dbReference>
<accession>A0A5B1CEC9</accession>
<dbReference type="RefSeq" id="WP_068262930.1">
    <property type="nucleotide sequence ID" value="NZ_LWSK01000041.1"/>
</dbReference>
<keyword evidence="4 6" id="KW-1133">Transmembrane helix</keyword>
<evidence type="ECO:0000313" key="7">
    <source>
        <dbReference type="EMBL" id="KAA1259508.1"/>
    </source>
</evidence>
<dbReference type="GO" id="GO:0005886">
    <property type="term" value="C:plasma membrane"/>
    <property type="evidence" value="ECO:0007669"/>
    <property type="project" value="UniProtKB-SubCell"/>
</dbReference>
<dbReference type="InterPro" id="IPR050833">
    <property type="entry name" value="Poly_Biosynth_Transport"/>
</dbReference>
<comment type="subcellular location">
    <subcellularLocation>
        <location evidence="1">Cell membrane</location>
        <topology evidence="1">Multi-pass membrane protein</topology>
    </subcellularLocation>
</comment>
<comment type="caution">
    <text evidence="7">The sequence shown here is derived from an EMBL/GenBank/DDBJ whole genome shotgun (WGS) entry which is preliminary data.</text>
</comment>
<dbReference type="AlphaFoldDB" id="A0A5B1CEC9"/>
<dbReference type="Pfam" id="PF01943">
    <property type="entry name" value="Polysacc_synt"/>
    <property type="match status" value="1"/>
</dbReference>
<feature type="transmembrane region" description="Helical" evidence="6">
    <location>
        <begin position="20"/>
        <end position="40"/>
    </location>
</feature>
<evidence type="ECO:0000256" key="4">
    <source>
        <dbReference type="ARBA" id="ARBA00022989"/>
    </source>
</evidence>
<evidence type="ECO:0000256" key="6">
    <source>
        <dbReference type="SAM" id="Phobius"/>
    </source>
</evidence>
<reference evidence="7 8" key="1">
    <citation type="submission" date="2019-08" db="EMBL/GenBank/DDBJ databases">
        <title>Deep-cultivation of Planctomycetes and their phenomic and genomic characterization uncovers novel biology.</title>
        <authorList>
            <person name="Wiegand S."/>
            <person name="Jogler M."/>
            <person name="Boedeker C."/>
            <person name="Pinto D."/>
            <person name="Vollmers J."/>
            <person name="Rivas-Marin E."/>
            <person name="Kohn T."/>
            <person name="Peeters S.H."/>
            <person name="Heuer A."/>
            <person name="Rast P."/>
            <person name="Oberbeckmann S."/>
            <person name="Bunk B."/>
            <person name="Jeske O."/>
            <person name="Meyerdierks A."/>
            <person name="Storesund J.E."/>
            <person name="Kallscheuer N."/>
            <person name="Luecker S."/>
            <person name="Lage O.M."/>
            <person name="Pohl T."/>
            <person name="Merkel B.J."/>
            <person name="Hornburger P."/>
            <person name="Mueller R.-W."/>
            <person name="Bruemmer F."/>
            <person name="Labrenz M."/>
            <person name="Spormann A.M."/>
            <person name="Op Den Camp H."/>
            <person name="Overmann J."/>
            <person name="Amann R."/>
            <person name="Jetten M.S.M."/>
            <person name="Mascher T."/>
            <person name="Medema M.H."/>
            <person name="Devos D.P."/>
            <person name="Kaster A.-K."/>
            <person name="Ovreas L."/>
            <person name="Rohde M."/>
            <person name="Galperin M.Y."/>
            <person name="Jogler C."/>
        </authorList>
    </citation>
    <scope>NUCLEOTIDE SEQUENCE [LARGE SCALE GENOMIC DNA]</scope>
    <source>
        <strain evidence="7 8">LF1</strain>
    </source>
</reference>
<feature type="transmembrane region" description="Helical" evidence="6">
    <location>
        <begin position="356"/>
        <end position="375"/>
    </location>
</feature>
<gene>
    <name evidence="7" type="ORF">LF1_20420</name>
</gene>
<feature type="transmembrane region" description="Helical" evidence="6">
    <location>
        <begin position="322"/>
        <end position="344"/>
    </location>
</feature>
<dbReference type="EMBL" id="VRLW01000001">
    <property type="protein sequence ID" value="KAA1259508.1"/>
    <property type="molecule type" value="Genomic_DNA"/>
</dbReference>
<feature type="transmembrane region" description="Helical" evidence="6">
    <location>
        <begin position="387"/>
        <end position="406"/>
    </location>
</feature>
<evidence type="ECO:0000256" key="1">
    <source>
        <dbReference type="ARBA" id="ARBA00004651"/>
    </source>
</evidence>
<organism evidence="7 8">
    <name type="scientific">Rubripirellula obstinata</name>
    <dbReference type="NCBI Taxonomy" id="406547"/>
    <lineage>
        <taxon>Bacteria</taxon>
        <taxon>Pseudomonadati</taxon>
        <taxon>Planctomycetota</taxon>
        <taxon>Planctomycetia</taxon>
        <taxon>Pirellulales</taxon>
        <taxon>Pirellulaceae</taxon>
        <taxon>Rubripirellula</taxon>
    </lineage>
</organism>
<dbReference type="PANTHER" id="PTHR30250:SF11">
    <property type="entry name" value="O-ANTIGEN TRANSPORTER-RELATED"/>
    <property type="match status" value="1"/>
</dbReference>
<evidence type="ECO:0000256" key="3">
    <source>
        <dbReference type="ARBA" id="ARBA00022692"/>
    </source>
</evidence>
<evidence type="ECO:0000256" key="5">
    <source>
        <dbReference type="ARBA" id="ARBA00023136"/>
    </source>
</evidence>
<keyword evidence="5 6" id="KW-0472">Membrane</keyword>
<proteinExistence type="predicted"/>
<sequence length="499" mass="54510">MTQPAPESKQDVRSFAADSLAIGMAVMLAMTIIQRGMGFFRGIWFCRMLDDAVVGQWSMAYDFITMMTPVMLLGLPGSLPRYVEHYRIRGHLPQFVRRLLIATGILGAICFAGIMIAPDWFGWLVFLEPQNAALVYSVGVGVVAIVVFNFIYQLVSSLRQVRVASMMQFVQSIAFTVIAVIWLGVGGGLVGLVYGFIAATILSMVPGLISLASGWKGLPISEEPFAPPAMWQRLLPYAAAIWAMNLLTNTFTLSDRYMILHMMPGSEEVTQAAVGQYHSGRIIPMLLVSLATMVSGVLMPYLTADWEAGKTQEVREKLRRILFAMSAFFTAGAAVSLLLAPWFFENALQDRYSAGLAMMPMTFVFCIWISLGNIGQDYLWVAEKGKWVAVAIGVGFALNIAMNYALLPIWGLHGAVVATLVSNGVVLLGLWVAMNRFGYPLDQSTIVATLLPATLLMGPWVTLVCVAMVCAGTGQTRSWCGEAIDHAKAKFASQRKIAV</sequence>
<keyword evidence="3 6" id="KW-0812">Transmembrane</keyword>
<name>A0A5B1CEC9_9BACT</name>
<feature type="transmembrane region" description="Helical" evidence="6">
    <location>
        <begin position="282"/>
        <end position="302"/>
    </location>
</feature>
<feature type="transmembrane region" description="Helical" evidence="6">
    <location>
        <begin position="446"/>
        <end position="469"/>
    </location>
</feature>
<evidence type="ECO:0000256" key="2">
    <source>
        <dbReference type="ARBA" id="ARBA00022475"/>
    </source>
</evidence>
<keyword evidence="2" id="KW-1003">Cell membrane</keyword>
<dbReference type="OrthoDB" id="256720at2"/>
<feature type="transmembrane region" description="Helical" evidence="6">
    <location>
        <begin position="412"/>
        <end position="434"/>
    </location>
</feature>
<protein>
    <submittedName>
        <fullName evidence="7">MurJ-like flippase</fullName>
    </submittedName>
</protein>
<evidence type="ECO:0000313" key="8">
    <source>
        <dbReference type="Proteomes" id="UP000322699"/>
    </source>
</evidence>